<gene>
    <name evidence="6" type="primary">lsr2</name>
    <name evidence="4" type="ORF">HHJ74_05430</name>
    <name evidence="5" type="ORF">HHJ77_06650</name>
    <name evidence="6" type="ORF">NCTC11819_01068</name>
</gene>
<dbReference type="InterPro" id="IPR024412">
    <property type="entry name" value="Lsr2_dim_dom"/>
</dbReference>
<dbReference type="InterPro" id="IPR055370">
    <property type="entry name" value="Lsr2_DNA-bd"/>
</dbReference>
<dbReference type="EMBL" id="UGGQ01000006">
    <property type="protein sequence ID" value="STO16500.1"/>
    <property type="molecule type" value="Genomic_DNA"/>
</dbReference>
<name>A0A2J9KMU1_9ACTO</name>
<dbReference type="RefSeq" id="WP_004013749.1">
    <property type="nucleotide sequence ID" value="NZ_CAMPNB010000013.1"/>
</dbReference>
<dbReference type="AlphaFoldDB" id="A0A2J9KMU1"/>
<dbReference type="GeneID" id="61168857"/>
<evidence type="ECO:0000313" key="5">
    <source>
        <dbReference type="EMBL" id="NMX03608.1"/>
    </source>
</evidence>
<dbReference type="GO" id="GO:0016746">
    <property type="term" value="F:acyltransferase activity"/>
    <property type="evidence" value="ECO:0007669"/>
    <property type="project" value="InterPro"/>
</dbReference>
<dbReference type="InterPro" id="IPR042261">
    <property type="entry name" value="Lsr2-like_dimerization"/>
</dbReference>
<dbReference type="Gene3D" id="4.10.320.10">
    <property type="entry name" value="E3-binding domain"/>
    <property type="match status" value="1"/>
</dbReference>
<protein>
    <submittedName>
        <fullName evidence="5 6">Lsr2</fullName>
    </submittedName>
</protein>
<keyword evidence="1" id="KW-0238">DNA-binding</keyword>
<reference evidence="8 9" key="2">
    <citation type="submission" date="2020-04" db="EMBL/GenBank/DDBJ databases">
        <title>Antimicrobial susceptibility and clonality of vaginal-derived multi-drug resistant Mobiluncus isolates in China.</title>
        <authorList>
            <person name="Zhang X."/>
        </authorList>
    </citation>
    <scope>NUCLEOTIDE SEQUENCE [LARGE SCALE GENOMIC DNA]</scope>
    <source>
        <strain evidence="5 8">12</strain>
        <strain evidence="4 9">7</strain>
    </source>
</reference>
<comment type="caution">
    <text evidence="5">The sequence shown here is derived from an EMBL/GenBank/DDBJ whole genome shotgun (WGS) entry which is preliminary data.</text>
</comment>
<dbReference type="EMBL" id="JABCUV010000005">
    <property type="protein sequence ID" value="NMW93137.1"/>
    <property type="molecule type" value="Genomic_DNA"/>
</dbReference>
<dbReference type="Gene3D" id="3.30.60.230">
    <property type="entry name" value="Lsr2, dimerization domain"/>
    <property type="match status" value="1"/>
</dbReference>
<evidence type="ECO:0000313" key="4">
    <source>
        <dbReference type="EMBL" id="NMW93137.1"/>
    </source>
</evidence>
<dbReference type="GO" id="GO:0003677">
    <property type="term" value="F:DNA binding"/>
    <property type="evidence" value="ECO:0007669"/>
    <property type="project" value="UniProtKB-KW"/>
</dbReference>
<evidence type="ECO:0000259" key="2">
    <source>
        <dbReference type="Pfam" id="PF11774"/>
    </source>
</evidence>
<dbReference type="Pfam" id="PF23359">
    <property type="entry name" value="Lsr2_DNA-bd"/>
    <property type="match status" value="1"/>
</dbReference>
<evidence type="ECO:0000313" key="9">
    <source>
        <dbReference type="Proteomes" id="UP000582487"/>
    </source>
</evidence>
<evidence type="ECO:0000313" key="6">
    <source>
        <dbReference type="EMBL" id="STO16500.1"/>
    </source>
</evidence>
<organism evidence="5 8">
    <name type="scientific">Mobiluncus mulieris</name>
    <dbReference type="NCBI Taxonomy" id="2052"/>
    <lineage>
        <taxon>Bacteria</taxon>
        <taxon>Bacillati</taxon>
        <taxon>Actinomycetota</taxon>
        <taxon>Actinomycetes</taxon>
        <taxon>Actinomycetales</taxon>
        <taxon>Actinomycetaceae</taxon>
        <taxon>Mobiluncus</taxon>
    </lineage>
</organism>
<dbReference type="EMBL" id="JABCUS010000012">
    <property type="protein sequence ID" value="NMX03608.1"/>
    <property type="molecule type" value="Genomic_DNA"/>
</dbReference>
<dbReference type="InterPro" id="IPR036625">
    <property type="entry name" value="E3-bd_dom_sf"/>
</dbReference>
<reference evidence="6 7" key="1">
    <citation type="submission" date="2018-06" db="EMBL/GenBank/DDBJ databases">
        <authorList>
            <consortium name="Pathogen Informatics"/>
            <person name="Doyle S."/>
        </authorList>
    </citation>
    <scope>NUCLEOTIDE SEQUENCE [LARGE SCALE GENOMIC DNA]</scope>
    <source>
        <strain evidence="6 7">NCTC11819</strain>
    </source>
</reference>
<accession>A0A2J9KMU1</accession>
<feature type="domain" description="Lsr2 DNA-binding" evidence="3">
    <location>
        <begin position="73"/>
        <end position="106"/>
    </location>
</feature>
<sequence length="111" mass="12784">MAKKVTTVLIDDIDKGPASETVAFALDGINYEIDLSVTHANELREDFRRWTEAGRRVQGRRRRGTGAQIDYAAREYNRKVRKWALERGIDVSDRGRVPSSIMEQYKRENGE</sequence>
<evidence type="ECO:0000313" key="8">
    <source>
        <dbReference type="Proteomes" id="UP000575397"/>
    </source>
</evidence>
<proteinExistence type="predicted"/>
<feature type="domain" description="Lsr2 dimerization" evidence="2">
    <location>
        <begin position="1"/>
        <end position="58"/>
    </location>
</feature>
<dbReference type="Proteomes" id="UP000582487">
    <property type="component" value="Unassembled WGS sequence"/>
</dbReference>
<evidence type="ECO:0000259" key="3">
    <source>
        <dbReference type="Pfam" id="PF23359"/>
    </source>
</evidence>
<evidence type="ECO:0000256" key="1">
    <source>
        <dbReference type="ARBA" id="ARBA00023125"/>
    </source>
</evidence>
<dbReference type="Proteomes" id="UP000255284">
    <property type="component" value="Unassembled WGS sequence"/>
</dbReference>
<dbReference type="Pfam" id="PF11774">
    <property type="entry name" value="Lsr2"/>
    <property type="match status" value="1"/>
</dbReference>
<dbReference type="OrthoDB" id="4113332at2"/>
<evidence type="ECO:0000313" key="7">
    <source>
        <dbReference type="Proteomes" id="UP000255284"/>
    </source>
</evidence>
<dbReference type="Proteomes" id="UP000575397">
    <property type="component" value="Unassembled WGS sequence"/>
</dbReference>